<evidence type="ECO:0000313" key="1">
    <source>
        <dbReference type="EMBL" id="KAK9176671.1"/>
    </source>
</evidence>
<dbReference type="Proteomes" id="UP001428341">
    <property type="component" value="Unassembled WGS sequence"/>
</dbReference>
<evidence type="ECO:0000313" key="2">
    <source>
        <dbReference type="EMBL" id="KAK9200607.1"/>
    </source>
</evidence>
<organism evidence="1 3">
    <name type="scientific">Citrus x changshan-huyou</name>
    <dbReference type="NCBI Taxonomy" id="2935761"/>
    <lineage>
        <taxon>Eukaryota</taxon>
        <taxon>Viridiplantae</taxon>
        <taxon>Streptophyta</taxon>
        <taxon>Embryophyta</taxon>
        <taxon>Tracheophyta</taxon>
        <taxon>Spermatophyta</taxon>
        <taxon>Magnoliopsida</taxon>
        <taxon>eudicotyledons</taxon>
        <taxon>Gunneridae</taxon>
        <taxon>Pentapetalae</taxon>
        <taxon>rosids</taxon>
        <taxon>malvids</taxon>
        <taxon>Sapindales</taxon>
        <taxon>Rutaceae</taxon>
        <taxon>Aurantioideae</taxon>
        <taxon>Citrus</taxon>
    </lineage>
</organism>
<dbReference type="AlphaFoldDB" id="A0AAP0LKB9"/>
<dbReference type="EMBL" id="JBCGBO010000025">
    <property type="protein sequence ID" value="KAK9176671.1"/>
    <property type="molecule type" value="Genomic_DNA"/>
</dbReference>
<name>A0AAP0LKB9_9ROSI</name>
<proteinExistence type="predicted"/>
<reference evidence="1 3" key="1">
    <citation type="submission" date="2024-05" db="EMBL/GenBank/DDBJ databases">
        <title>Haplotype-resolved chromosome-level genome assembly of Huyou (Citrus changshanensis).</title>
        <authorList>
            <person name="Miao C."/>
            <person name="Chen W."/>
            <person name="Wu Y."/>
            <person name="Wang L."/>
            <person name="Zhao S."/>
            <person name="Grierson D."/>
            <person name="Xu C."/>
            <person name="Chen K."/>
        </authorList>
    </citation>
    <scope>NUCLEOTIDE SEQUENCE [LARGE SCALE GENOMIC DNA]</scope>
    <source>
        <strain evidence="1">01-14</strain>
        <tissue evidence="1">Leaf</tissue>
    </source>
</reference>
<keyword evidence="3" id="KW-1185">Reference proteome</keyword>
<accession>A0AAP0LKB9</accession>
<evidence type="ECO:0000313" key="3">
    <source>
        <dbReference type="Proteomes" id="UP001428341"/>
    </source>
</evidence>
<gene>
    <name evidence="2" type="ORF">WN944_015805</name>
    <name evidence="1" type="ORF">WN944_028690</name>
</gene>
<sequence>MQKLHGISNFLPVIVIEDHKALGSSITINCLRVVVTKAGFVLCAIIETVGVGGNGHWISEVEKGSSALYHTIYFQSKWGMI</sequence>
<dbReference type="EMBL" id="JBCGBO010000005">
    <property type="protein sequence ID" value="KAK9200607.1"/>
    <property type="molecule type" value="Genomic_DNA"/>
</dbReference>
<protein>
    <submittedName>
        <fullName evidence="1">Uncharacterized protein</fullName>
    </submittedName>
</protein>
<comment type="caution">
    <text evidence="1">The sequence shown here is derived from an EMBL/GenBank/DDBJ whole genome shotgun (WGS) entry which is preliminary data.</text>
</comment>